<keyword evidence="8" id="KW-1185">Reference proteome</keyword>
<dbReference type="SUPFAM" id="SSF57701">
    <property type="entry name" value="Zn2/Cys6 DNA-binding domain"/>
    <property type="match status" value="1"/>
</dbReference>
<evidence type="ECO:0000313" key="7">
    <source>
        <dbReference type="EMBL" id="KAL2861156.1"/>
    </source>
</evidence>
<keyword evidence="1" id="KW-0805">Transcription regulation</keyword>
<dbReference type="Proteomes" id="UP001610432">
    <property type="component" value="Unassembled WGS sequence"/>
</dbReference>
<sequence length="505" mass="55275">MHEPCELIAQDRRGGIHPPISANIRHAIVRSGPDILLFSTAPRRGKTTDPFESRTPRVGDFIEAISCARSIMENTRRSNENLIGLRASCDRCRSQKLRCVPLSKTNPTGPCQRCSKSKEPTPCVFSRRLRTGRQKKAADHQQHDTPHKRKTTFAQSLPGMSTFALSTSVSRESSVVPDTPVNSGTPRPSTRPKENNNNTASAGSTQDKSITAAGVWDHDSFFDSALVFPSPPCPADELCTDMESFLGVVNLLPTPPDTVNTSGGGDVSVIEPAESPGGPLCDFANMLPIMSRYESQLHEYGGELDNYPIGDALFLSQRFHAVLSSQCQTPLPSARIQMDIPTKLLTLSCYMTLTRIYSLIFGFMQRYLANLSNTHAIYDHTGFAGGLMEDIHSYRGLRLSQLQHTCLCGGCEAATRTKKAVSMLLDALGSVEAALGLPPDGRVIAEASKDGFMVPDRSRRDRTLLLDEGLVTGLINGRLHKTVREQVRELRASIEEVEDLLNGIL</sequence>
<dbReference type="CDD" id="cd00067">
    <property type="entry name" value="GAL4"/>
    <property type="match status" value="1"/>
</dbReference>
<feature type="compositionally biased region" description="Basic and acidic residues" evidence="5">
    <location>
        <begin position="136"/>
        <end position="145"/>
    </location>
</feature>
<dbReference type="PROSITE" id="PS50048">
    <property type="entry name" value="ZN2_CY6_FUNGAL_2"/>
    <property type="match status" value="1"/>
</dbReference>
<feature type="compositionally biased region" description="Polar residues" evidence="5">
    <location>
        <begin position="195"/>
        <end position="207"/>
    </location>
</feature>
<protein>
    <recommendedName>
        <fullName evidence="6">Zn(2)-C6 fungal-type domain-containing protein</fullName>
    </recommendedName>
</protein>
<name>A0ABR4L9F2_9EURO</name>
<feature type="domain" description="Zn(2)-C6 fungal-type" evidence="6">
    <location>
        <begin position="88"/>
        <end position="125"/>
    </location>
</feature>
<dbReference type="Gene3D" id="4.10.240.10">
    <property type="entry name" value="Zn(2)-C6 fungal-type DNA-binding domain"/>
    <property type="match status" value="1"/>
</dbReference>
<proteinExistence type="predicted"/>
<comment type="caution">
    <text evidence="7">The sequence shown here is derived from an EMBL/GenBank/DDBJ whole genome shotgun (WGS) entry which is preliminary data.</text>
</comment>
<feature type="compositionally biased region" description="Polar residues" evidence="5">
    <location>
        <begin position="152"/>
        <end position="173"/>
    </location>
</feature>
<evidence type="ECO:0000313" key="8">
    <source>
        <dbReference type="Proteomes" id="UP001610432"/>
    </source>
</evidence>
<evidence type="ECO:0000256" key="5">
    <source>
        <dbReference type="SAM" id="MobiDB-lite"/>
    </source>
</evidence>
<gene>
    <name evidence="7" type="ORF">BJX67DRAFT_314732</name>
</gene>
<evidence type="ECO:0000259" key="6">
    <source>
        <dbReference type="PROSITE" id="PS50048"/>
    </source>
</evidence>
<evidence type="ECO:0000256" key="2">
    <source>
        <dbReference type="ARBA" id="ARBA00023125"/>
    </source>
</evidence>
<accession>A0ABR4L9F2</accession>
<dbReference type="InterPro" id="IPR036864">
    <property type="entry name" value="Zn2-C6_fun-type_DNA-bd_sf"/>
</dbReference>
<keyword evidence="2" id="KW-0238">DNA-binding</keyword>
<dbReference type="InterPro" id="IPR001138">
    <property type="entry name" value="Zn2Cys6_DnaBD"/>
</dbReference>
<organism evidence="7 8">
    <name type="scientific">Aspergillus lucknowensis</name>
    <dbReference type="NCBI Taxonomy" id="176173"/>
    <lineage>
        <taxon>Eukaryota</taxon>
        <taxon>Fungi</taxon>
        <taxon>Dikarya</taxon>
        <taxon>Ascomycota</taxon>
        <taxon>Pezizomycotina</taxon>
        <taxon>Eurotiomycetes</taxon>
        <taxon>Eurotiomycetidae</taxon>
        <taxon>Eurotiales</taxon>
        <taxon>Aspergillaceae</taxon>
        <taxon>Aspergillus</taxon>
        <taxon>Aspergillus subgen. Nidulantes</taxon>
    </lineage>
</organism>
<dbReference type="PROSITE" id="PS00463">
    <property type="entry name" value="ZN2_CY6_FUNGAL_1"/>
    <property type="match status" value="1"/>
</dbReference>
<dbReference type="GeneID" id="98142281"/>
<dbReference type="EMBL" id="JBFXLQ010000074">
    <property type="protein sequence ID" value="KAL2861156.1"/>
    <property type="molecule type" value="Genomic_DNA"/>
</dbReference>
<evidence type="ECO:0000256" key="3">
    <source>
        <dbReference type="ARBA" id="ARBA00023163"/>
    </source>
</evidence>
<evidence type="ECO:0000256" key="4">
    <source>
        <dbReference type="ARBA" id="ARBA00023242"/>
    </source>
</evidence>
<evidence type="ECO:0000256" key="1">
    <source>
        <dbReference type="ARBA" id="ARBA00023015"/>
    </source>
</evidence>
<keyword evidence="3" id="KW-0804">Transcription</keyword>
<feature type="region of interest" description="Disordered" evidence="5">
    <location>
        <begin position="125"/>
        <end position="207"/>
    </location>
</feature>
<keyword evidence="4" id="KW-0539">Nucleus</keyword>
<reference evidence="7 8" key="1">
    <citation type="submission" date="2024-07" db="EMBL/GenBank/DDBJ databases">
        <title>Section-level genome sequencing and comparative genomics of Aspergillus sections Usti and Cavernicolus.</title>
        <authorList>
            <consortium name="Lawrence Berkeley National Laboratory"/>
            <person name="Nybo J.L."/>
            <person name="Vesth T.C."/>
            <person name="Theobald S."/>
            <person name="Frisvad J.C."/>
            <person name="Larsen T.O."/>
            <person name="Kjaerboelling I."/>
            <person name="Rothschild-Mancinelli K."/>
            <person name="Lyhne E.K."/>
            <person name="Kogle M.E."/>
            <person name="Barry K."/>
            <person name="Clum A."/>
            <person name="Na H."/>
            <person name="Ledsgaard L."/>
            <person name="Lin J."/>
            <person name="Lipzen A."/>
            <person name="Kuo A."/>
            <person name="Riley R."/>
            <person name="Mondo S."/>
            <person name="Labutti K."/>
            <person name="Haridas S."/>
            <person name="Pangalinan J."/>
            <person name="Salamov A.A."/>
            <person name="Simmons B.A."/>
            <person name="Magnuson J.K."/>
            <person name="Chen J."/>
            <person name="Drula E."/>
            <person name="Henrissat B."/>
            <person name="Wiebenga A."/>
            <person name="Lubbers R.J."/>
            <person name="Gomes A.C."/>
            <person name="Macurrencykelacurrency M.R."/>
            <person name="Stajich J."/>
            <person name="Grigoriev I.V."/>
            <person name="Mortensen U.H."/>
            <person name="De Vries R.P."/>
            <person name="Baker S.E."/>
            <person name="Andersen M.R."/>
        </authorList>
    </citation>
    <scope>NUCLEOTIDE SEQUENCE [LARGE SCALE GENOMIC DNA]</scope>
    <source>
        <strain evidence="7 8">CBS 449.75</strain>
    </source>
</reference>
<dbReference type="RefSeq" id="XP_070881050.1">
    <property type="nucleotide sequence ID" value="XM_071027209.1"/>
</dbReference>